<dbReference type="Pfam" id="PF00823">
    <property type="entry name" value="PPE"/>
    <property type="match status" value="1"/>
</dbReference>
<comment type="similarity">
    <text evidence="1">Belongs to the mycobacterial PPE family.</text>
</comment>
<feature type="compositionally biased region" description="Gly residues" evidence="2">
    <location>
        <begin position="248"/>
        <end position="261"/>
    </location>
</feature>
<feature type="domain" description="PPE" evidence="3">
    <location>
        <begin position="17"/>
        <end position="110"/>
    </location>
</feature>
<accession>A0A132MTD6</accession>
<dbReference type="RefSeq" id="WP_066887274.1">
    <property type="nucleotide sequence ID" value="NZ_LAXD01000001.1"/>
</dbReference>
<feature type="compositionally biased region" description="Gly residues" evidence="2">
    <location>
        <begin position="352"/>
        <end position="387"/>
    </location>
</feature>
<dbReference type="EMBL" id="LAXD01000001">
    <property type="protein sequence ID" value="KWX01089.1"/>
    <property type="molecule type" value="Genomic_DNA"/>
</dbReference>
<dbReference type="PATRIC" id="fig|1469144.10.peg.2297"/>
<evidence type="ECO:0000313" key="4">
    <source>
        <dbReference type="EMBL" id="KWX01089.1"/>
    </source>
</evidence>
<dbReference type="InterPro" id="IPR000030">
    <property type="entry name" value="PPE_dom"/>
</dbReference>
<evidence type="ECO:0000256" key="1">
    <source>
        <dbReference type="ARBA" id="ARBA00010652"/>
    </source>
</evidence>
<dbReference type="STRING" id="1469144.LI90_2117"/>
<name>A0A132MTD6_9ACTN</name>
<feature type="compositionally biased region" description="Low complexity" evidence="2">
    <location>
        <begin position="262"/>
        <end position="289"/>
    </location>
</feature>
<dbReference type="Gene3D" id="1.20.1260.20">
    <property type="entry name" value="PPE superfamily"/>
    <property type="match status" value="1"/>
</dbReference>
<protein>
    <recommendedName>
        <fullName evidence="3">PPE domain-containing protein</fullName>
    </recommendedName>
</protein>
<feature type="region of interest" description="Disordered" evidence="2">
    <location>
        <begin position="248"/>
        <end position="321"/>
    </location>
</feature>
<evidence type="ECO:0000259" key="3">
    <source>
        <dbReference type="Pfam" id="PF00823"/>
    </source>
</evidence>
<dbReference type="SUPFAM" id="SSF140453">
    <property type="entry name" value="EsxAB dimer-like"/>
    <property type="match status" value="1"/>
</dbReference>
<dbReference type="Proteomes" id="UP000070188">
    <property type="component" value="Unassembled WGS sequence"/>
</dbReference>
<feature type="region of interest" description="Disordered" evidence="2">
    <location>
        <begin position="352"/>
        <end position="415"/>
    </location>
</feature>
<sequence>MSKYESMDHDQLWKLVENADPGALHGAGEHWQRVAADLRHQIGALQAEVRALQASGAWQGQAAEQFGQAVDYIVKSTTTLANDAETAGRALSSAGDALAKAKQMPPPPPEWKVAAAKALKYGAGAALPPAPGVNVIGGIVGRVIGERELQEMERDRQEAIRLVAAADAAYREAALTLDPESRISDEGPDIEDWKGPDDGGPRTSVEGRGGAGFPGVSGGSGGGGVHGYGGGGGVHGYGAGDGGLGGRVPAGGGALPGGGPLGSELEGVNPPQGLPGQSPGGWQPTSPGSGVSGGGVPPVGVLPPMSGGAGRGSGLGGGRVGGGGAGISRGGAGGVVPGGAGGSVGAGGAGRVPGGGGAVPGSGISGGRPAGTGAGGGRPTGAGGPAGMMGAHGAHGGAGGEQERERSRRPSYLVEDEDTWAVKKPTVPPVIE</sequence>
<dbReference type="InterPro" id="IPR036689">
    <property type="entry name" value="ESAT-6-like_sf"/>
</dbReference>
<dbReference type="OrthoDB" id="3872984at2"/>
<proteinExistence type="inferred from homology"/>
<reference evidence="5" key="1">
    <citation type="submission" date="2015-04" db="EMBL/GenBank/DDBJ databases">
        <title>Physiological reanalysis, assessment of diazotrophy, and genome sequences of multiple isolates of Streptomyces thermoautotrophicus.</title>
        <authorList>
            <person name="MacKellar D.C."/>
            <person name="Lieber L."/>
            <person name="Norman J."/>
            <person name="Bolger A."/>
            <person name="Tobin C."/>
            <person name="Murray J.W."/>
            <person name="Chang R."/>
            <person name="Ford T."/>
            <person name="Nguyen P.Q."/>
            <person name="Woodward J."/>
            <person name="Permingeat H."/>
            <person name="Joshi N.S."/>
            <person name="Silver P.A."/>
            <person name="Usadel B."/>
            <person name="Rutherford A.W."/>
            <person name="Friesen M."/>
            <person name="Prell J."/>
        </authorList>
    </citation>
    <scope>NUCLEOTIDE SEQUENCE [LARGE SCALE GENOMIC DNA]</scope>
    <source>
        <strain evidence="5">H1</strain>
    </source>
</reference>
<feature type="compositionally biased region" description="Gly residues" evidence="2">
    <location>
        <begin position="207"/>
        <end position="218"/>
    </location>
</feature>
<comment type="caution">
    <text evidence="4">The sequence shown here is derived from an EMBL/GenBank/DDBJ whole genome shotgun (WGS) entry which is preliminary data.</text>
</comment>
<feature type="compositionally biased region" description="Gly residues" evidence="2">
    <location>
        <begin position="307"/>
        <end position="321"/>
    </location>
</feature>
<feature type="region of interest" description="Disordered" evidence="2">
    <location>
        <begin position="177"/>
        <end position="218"/>
    </location>
</feature>
<organism evidence="4 5">
    <name type="scientific">Carbonactinospora thermoautotrophica</name>
    <dbReference type="NCBI Taxonomy" id="1469144"/>
    <lineage>
        <taxon>Bacteria</taxon>
        <taxon>Bacillati</taxon>
        <taxon>Actinomycetota</taxon>
        <taxon>Actinomycetes</taxon>
        <taxon>Kitasatosporales</taxon>
        <taxon>Carbonactinosporaceae</taxon>
        <taxon>Carbonactinospora</taxon>
    </lineage>
</organism>
<evidence type="ECO:0000313" key="5">
    <source>
        <dbReference type="Proteomes" id="UP000070188"/>
    </source>
</evidence>
<gene>
    <name evidence="4" type="ORF">LI90_2117</name>
</gene>
<feature type="compositionally biased region" description="Basic and acidic residues" evidence="2">
    <location>
        <begin position="179"/>
        <end position="200"/>
    </location>
</feature>
<evidence type="ECO:0000256" key="2">
    <source>
        <dbReference type="SAM" id="MobiDB-lite"/>
    </source>
</evidence>
<dbReference type="AlphaFoldDB" id="A0A132MTD6"/>
<dbReference type="InterPro" id="IPR038332">
    <property type="entry name" value="PPE_sf"/>
</dbReference>
<keyword evidence="5" id="KW-1185">Reference proteome</keyword>